<evidence type="ECO:0000313" key="2">
    <source>
        <dbReference type="EMBL" id="KAJ9615198.1"/>
    </source>
</evidence>
<organism evidence="2 3">
    <name type="scientific">Cladophialophora chaetospira</name>
    <dbReference type="NCBI Taxonomy" id="386627"/>
    <lineage>
        <taxon>Eukaryota</taxon>
        <taxon>Fungi</taxon>
        <taxon>Dikarya</taxon>
        <taxon>Ascomycota</taxon>
        <taxon>Pezizomycotina</taxon>
        <taxon>Eurotiomycetes</taxon>
        <taxon>Chaetothyriomycetidae</taxon>
        <taxon>Chaetothyriales</taxon>
        <taxon>Herpotrichiellaceae</taxon>
        <taxon>Cladophialophora</taxon>
    </lineage>
</organism>
<dbReference type="EMBL" id="JAPDRK010000002">
    <property type="protein sequence ID" value="KAJ9615198.1"/>
    <property type="molecule type" value="Genomic_DNA"/>
</dbReference>
<dbReference type="Proteomes" id="UP001172673">
    <property type="component" value="Unassembled WGS sequence"/>
</dbReference>
<keyword evidence="3" id="KW-1185">Reference proteome</keyword>
<feature type="compositionally biased region" description="Low complexity" evidence="1">
    <location>
        <begin position="156"/>
        <end position="169"/>
    </location>
</feature>
<comment type="caution">
    <text evidence="2">The sequence shown here is derived from an EMBL/GenBank/DDBJ whole genome shotgun (WGS) entry which is preliminary data.</text>
</comment>
<accession>A0AA38XKP6</accession>
<evidence type="ECO:0000313" key="3">
    <source>
        <dbReference type="Proteomes" id="UP001172673"/>
    </source>
</evidence>
<dbReference type="AlphaFoldDB" id="A0AA38XKP6"/>
<gene>
    <name evidence="2" type="ORF">H2200_001272</name>
</gene>
<sequence>MSKSSFDSSDIPDRIPTYEEALASSSSPPPNWRRRTTSTSTNIREERTRRIFEVVTNAIIPKFATHVSNLCNHVTIVLVPADVLPTASTVTEQNVVSPSLQKHRTTGNVVVLKRPENHSTFWTQQTVVAELDHILRRELSSPAPVTQSTRIDEKTQSPSLPPLQVQPTSTRLPSRPCKLSWLKRTLILPGEDHDPTGETGKWNLGWRSPETLEKPAENYGWTARSKDRSIKLQPDEVAVETQLQDVSFRIENEMGLLETSTVKCIWIEIEVGV</sequence>
<name>A0AA38XKP6_9EURO</name>
<reference evidence="2" key="1">
    <citation type="submission" date="2022-10" db="EMBL/GenBank/DDBJ databases">
        <title>Culturing micro-colonial fungi from biological soil crusts in the Mojave desert and describing Neophaeococcomyces mojavensis, and introducing the new genera and species Taxawa tesnikishii.</title>
        <authorList>
            <person name="Kurbessoian T."/>
            <person name="Stajich J.E."/>
        </authorList>
    </citation>
    <scope>NUCLEOTIDE SEQUENCE</scope>
    <source>
        <strain evidence="2">TK_41</strain>
    </source>
</reference>
<evidence type="ECO:0000256" key="1">
    <source>
        <dbReference type="SAM" id="MobiDB-lite"/>
    </source>
</evidence>
<feature type="region of interest" description="Disordered" evidence="1">
    <location>
        <begin position="1"/>
        <end position="44"/>
    </location>
</feature>
<feature type="region of interest" description="Disordered" evidence="1">
    <location>
        <begin position="142"/>
        <end position="172"/>
    </location>
</feature>
<proteinExistence type="predicted"/>
<protein>
    <submittedName>
        <fullName evidence="2">Uncharacterized protein</fullName>
    </submittedName>
</protein>